<accession>A0A546XEX2</accession>
<dbReference type="AlphaFoldDB" id="A0A546XEX2"/>
<dbReference type="PROSITE" id="PS50977">
    <property type="entry name" value="HTH_TETR_2"/>
    <property type="match status" value="1"/>
</dbReference>
<reference evidence="4 5" key="1">
    <citation type="journal article" date="2019" name="Appl. Microbiol. Biotechnol.">
        <title>Differential efficiency of wild type rhizogenic strains for rol gene transformation of plants.</title>
        <authorList>
            <person name="Desmet S."/>
            <person name="De Keyser E."/>
            <person name="Van Vaerenbergh J."/>
            <person name="Baeyen S."/>
            <person name="Van Huylenbroeck J."/>
            <person name="Geelen D."/>
            <person name="Dhooghe E."/>
        </authorList>
    </citation>
    <scope>NUCLEOTIDE SEQUENCE [LARGE SCALE GENOMIC DNA]</scope>
    <source>
        <strain evidence="4 5">MAFF210266</strain>
    </source>
</reference>
<evidence type="ECO:0000259" key="3">
    <source>
        <dbReference type="PROSITE" id="PS50977"/>
    </source>
</evidence>
<dbReference type="Gene3D" id="1.10.357.10">
    <property type="entry name" value="Tetracycline Repressor, domain 2"/>
    <property type="match status" value="1"/>
</dbReference>
<protein>
    <submittedName>
        <fullName evidence="4">TetR/AcrR family transcriptional regulator</fullName>
    </submittedName>
</protein>
<sequence>MPEGYRILAKIEKGRLEVARHAADLFWKNGVEKTSGDAIAAESGLSKRTVWRYFRSKEACIEPLFMVTSLRFIELLRTWPREFSIEVYLRDTLGSMLKTEQEIRDGVAVARLISRLKTEPAIRTAYLMASAQAEDEFVAIVAERAGRTSEDFDVKLCAAAAMAAVRVVDEDICTATFTHGRYFEHHEVCDRLAAAIRAASTLPICDPVAR</sequence>
<comment type="caution">
    <text evidence="4">The sequence shown here is derived from an EMBL/GenBank/DDBJ whole genome shotgun (WGS) entry which is preliminary data.</text>
</comment>
<gene>
    <name evidence="4" type="ORF">EXN61_26330</name>
</gene>
<dbReference type="Proteomes" id="UP000317023">
    <property type="component" value="Unassembled WGS sequence"/>
</dbReference>
<dbReference type="Pfam" id="PF00440">
    <property type="entry name" value="TetR_N"/>
    <property type="match status" value="1"/>
</dbReference>
<dbReference type="GO" id="GO:0003677">
    <property type="term" value="F:DNA binding"/>
    <property type="evidence" value="ECO:0007669"/>
    <property type="project" value="UniProtKB-UniRule"/>
</dbReference>
<organism evidence="4 5">
    <name type="scientific">Agrobacterium tumefaciens</name>
    <dbReference type="NCBI Taxonomy" id="358"/>
    <lineage>
        <taxon>Bacteria</taxon>
        <taxon>Pseudomonadati</taxon>
        <taxon>Pseudomonadota</taxon>
        <taxon>Alphaproteobacteria</taxon>
        <taxon>Hyphomicrobiales</taxon>
        <taxon>Rhizobiaceae</taxon>
        <taxon>Rhizobium/Agrobacterium group</taxon>
        <taxon>Agrobacterium</taxon>
        <taxon>Agrobacterium tumefaciens complex</taxon>
    </lineage>
</organism>
<evidence type="ECO:0000313" key="4">
    <source>
        <dbReference type="EMBL" id="TRA99305.1"/>
    </source>
</evidence>
<dbReference type="PRINTS" id="PR00455">
    <property type="entry name" value="HTHTETR"/>
</dbReference>
<keyword evidence="1 2" id="KW-0238">DNA-binding</keyword>
<dbReference type="InterPro" id="IPR001647">
    <property type="entry name" value="HTH_TetR"/>
</dbReference>
<evidence type="ECO:0000256" key="2">
    <source>
        <dbReference type="PROSITE-ProRule" id="PRU00335"/>
    </source>
</evidence>
<feature type="DNA-binding region" description="H-T-H motif" evidence="2">
    <location>
        <begin position="35"/>
        <end position="54"/>
    </location>
</feature>
<proteinExistence type="predicted"/>
<dbReference type="EMBL" id="SGOE01000013">
    <property type="protein sequence ID" value="TRA99305.1"/>
    <property type="molecule type" value="Genomic_DNA"/>
</dbReference>
<dbReference type="SUPFAM" id="SSF46689">
    <property type="entry name" value="Homeodomain-like"/>
    <property type="match status" value="1"/>
</dbReference>
<feature type="domain" description="HTH tetR-type" evidence="3">
    <location>
        <begin position="12"/>
        <end position="72"/>
    </location>
</feature>
<dbReference type="InterPro" id="IPR009057">
    <property type="entry name" value="Homeodomain-like_sf"/>
</dbReference>
<evidence type="ECO:0000256" key="1">
    <source>
        <dbReference type="ARBA" id="ARBA00023125"/>
    </source>
</evidence>
<name>A0A546XEX2_AGRTU</name>
<evidence type="ECO:0000313" key="5">
    <source>
        <dbReference type="Proteomes" id="UP000317023"/>
    </source>
</evidence>